<accession>A0ABN0ZEL8</accession>
<gene>
    <name evidence="2" type="ORF">GCM10010361_06330</name>
</gene>
<dbReference type="PANTHER" id="PTHR33164:SF43">
    <property type="entry name" value="HTH-TYPE TRANSCRIPTIONAL REPRESSOR YETL"/>
    <property type="match status" value="1"/>
</dbReference>
<protein>
    <recommendedName>
        <fullName evidence="1">HTH marR-type domain-containing protein</fullName>
    </recommendedName>
</protein>
<comment type="caution">
    <text evidence="2">The sequence shown here is derived from an EMBL/GenBank/DDBJ whole genome shotgun (WGS) entry which is preliminary data.</text>
</comment>
<organism evidence="2 3">
    <name type="scientific">Streptomyces olivaceiscleroticus</name>
    <dbReference type="NCBI Taxonomy" id="68245"/>
    <lineage>
        <taxon>Bacteria</taxon>
        <taxon>Bacillati</taxon>
        <taxon>Actinomycetota</taxon>
        <taxon>Actinomycetes</taxon>
        <taxon>Kitasatosporales</taxon>
        <taxon>Streptomycetaceae</taxon>
        <taxon>Streptomyces</taxon>
    </lineage>
</organism>
<dbReference type="SMART" id="SM00347">
    <property type="entry name" value="HTH_MARR"/>
    <property type="match status" value="1"/>
</dbReference>
<reference evidence="2 3" key="1">
    <citation type="journal article" date="2019" name="Int. J. Syst. Evol. Microbiol.">
        <title>The Global Catalogue of Microorganisms (GCM) 10K type strain sequencing project: providing services to taxonomists for standard genome sequencing and annotation.</title>
        <authorList>
            <consortium name="The Broad Institute Genomics Platform"/>
            <consortium name="The Broad Institute Genome Sequencing Center for Infectious Disease"/>
            <person name="Wu L."/>
            <person name="Ma J."/>
        </authorList>
    </citation>
    <scope>NUCLEOTIDE SEQUENCE [LARGE SCALE GENOMIC DNA]</scope>
    <source>
        <strain evidence="2 3">JCM 4805</strain>
    </source>
</reference>
<dbReference type="EMBL" id="BAAABY010000007">
    <property type="protein sequence ID" value="GAA0445281.1"/>
    <property type="molecule type" value="Genomic_DNA"/>
</dbReference>
<evidence type="ECO:0000313" key="2">
    <source>
        <dbReference type="EMBL" id="GAA0445281.1"/>
    </source>
</evidence>
<proteinExistence type="predicted"/>
<name>A0ABN0ZEL8_9ACTN</name>
<dbReference type="Gene3D" id="1.10.10.10">
    <property type="entry name" value="Winged helix-like DNA-binding domain superfamily/Winged helix DNA-binding domain"/>
    <property type="match status" value="1"/>
</dbReference>
<dbReference type="RefSeq" id="WP_346092773.1">
    <property type="nucleotide sequence ID" value="NZ_BAAABY010000007.1"/>
</dbReference>
<dbReference type="PROSITE" id="PS50995">
    <property type="entry name" value="HTH_MARR_2"/>
    <property type="match status" value="1"/>
</dbReference>
<sequence>MRTHIPYLLAVASTVATRRVDERLAAYDLTVRQYGLLTQLSLEPELTMADLARQLGIARQSVHQLVNELAEAGHVRRLPGADDRSRRLEITDTAHYLLSRIDGPLARVEAELLGDLAPDEADTLRSLLQRVLAHATDDETWLPAAR</sequence>
<dbReference type="InterPro" id="IPR039422">
    <property type="entry name" value="MarR/SlyA-like"/>
</dbReference>
<dbReference type="Pfam" id="PF12802">
    <property type="entry name" value="MarR_2"/>
    <property type="match status" value="1"/>
</dbReference>
<dbReference type="InterPro" id="IPR036388">
    <property type="entry name" value="WH-like_DNA-bd_sf"/>
</dbReference>
<evidence type="ECO:0000313" key="3">
    <source>
        <dbReference type="Proteomes" id="UP001500909"/>
    </source>
</evidence>
<evidence type="ECO:0000259" key="1">
    <source>
        <dbReference type="PROSITE" id="PS50995"/>
    </source>
</evidence>
<feature type="domain" description="HTH marR-type" evidence="1">
    <location>
        <begin position="2"/>
        <end position="133"/>
    </location>
</feature>
<dbReference type="InterPro" id="IPR000835">
    <property type="entry name" value="HTH_MarR-typ"/>
</dbReference>
<dbReference type="SUPFAM" id="SSF46785">
    <property type="entry name" value="Winged helix' DNA-binding domain"/>
    <property type="match status" value="1"/>
</dbReference>
<dbReference type="InterPro" id="IPR036390">
    <property type="entry name" value="WH_DNA-bd_sf"/>
</dbReference>
<dbReference type="PANTHER" id="PTHR33164">
    <property type="entry name" value="TRANSCRIPTIONAL REGULATOR, MARR FAMILY"/>
    <property type="match status" value="1"/>
</dbReference>
<keyword evidence="3" id="KW-1185">Reference proteome</keyword>
<dbReference type="Proteomes" id="UP001500909">
    <property type="component" value="Unassembled WGS sequence"/>
</dbReference>
<dbReference type="PRINTS" id="PR00598">
    <property type="entry name" value="HTHMARR"/>
</dbReference>